<comment type="caution">
    <text evidence="2">The sequence shown here is derived from an EMBL/GenBank/DDBJ whole genome shotgun (WGS) entry which is preliminary data.</text>
</comment>
<dbReference type="GO" id="GO:0009073">
    <property type="term" value="P:aromatic amino acid family biosynthetic process"/>
    <property type="evidence" value="ECO:0007669"/>
    <property type="project" value="UniProtKB-UniRule"/>
</dbReference>
<dbReference type="RefSeq" id="WP_021330195.1">
    <property type="nucleotide sequence ID" value="NZ_AUZJ01000029.1"/>
</dbReference>
<dbReference type="Pfam" id="PF07736">
    <property type="entry name" value="CM_1"/>
    <property type="match status" value="1"/>
</dbReference>
<evidence type="ECO:0000256" key="1">
    <source>
        <dbReference type="PROSITE-ProRule" id="PRU00514"/>
    </source>
</evidence>
<dbReference type="Proteomes" id="UP000016646">
    <property type="component" value="Unassembled WGS sequence"/>
</dbReference>
<dbReference type="PATRIC" id="fig|1125725.3.peg.1179"/>
<evidence type="ECO:0000313" key="4">
    <source>
        <dbReference type="Proteomes" id="UP000016412"/>
    </source>
</evidence>
<keyword evidence="1" id="KW-0413">Isomerase</keyword>
<dbReference type="Gene3D" id="3.30.1330.40">
    <property type="entry name" value="RutC-like"/>
    <property type="match status" value="1"/>
</dbReference>
<keyword evidence="1" id="KW-0028">Amino-acid biosynthesis</keyword>
<name>U2L640_TRESO</name>
<proteinExistence type="predicted"/>
<dbReference type="InterPro" id="IPR008243">
    <property type="entry name" value="Chorismate_mutase_AroH"/>
</dbReference>
<dbReference type="STRING" id="1125725.HMPREF1325_0395"/>
<dbReference type="EMBL" id="AUZJ01000029">
    <property type="protein sequence ID" value="ERF60821.1"/>
    <property type="molecule type" value="Genomic_DNA"/>
</dbReference>
<comment type="catalytic activity">
    <reaction evidence="1">
        <text>chorismate = prephenate</text>
        <dbReference type="Rhea" id="RHEA:13897"/>
        <dbReference type="ChEBI" id="CHEBI:29748"/>
        <dbReference type="ChEBI" id="CHEBI:29934"/>
        <dbReference type="EC" id="5.4.99.5"/>
    </reaction>
</comment>
<dbReference type="PROSITE" id="PS51167">
    <property type="entry name" value="CHORISMATE_MUT_1"/>
    <property type="match status" value="1"/>
</dbReference>
<dbReference type="GO" id="GO:0046417">
    <property type="term" value="P:chorismate metabolic process"/>
    <property type="evidence" value="ECO:0007669"/>
    <property type="project" value="TreeGrafter"/>
</dbReference>
<evidence type="ECO:0000313" key="3">
    <source>
        <dbReference type="EMBL" id="ERJ99830.1"/>
    </source>
</evidence>
<dbReference type="EMBL" id="AVQI01000072">
    <property type="protein sequence ID" value="ERJ99830.1"/>
    <property type="molecule type" value="Genomic_DNA"/>
</dbReference>
<keyword evidence="1" id="KW-0057">Aromatic amino acid biosynthesis</keyword>
<dbReference type="PANTHER" id="PTHR21164:SF0">
    <property type="entry name" value="CHORISMATE MUTASE AROH"/>
    <property type="match status" value="1"/>
</dbReference>
<evidence type="ECO:0000313" key="5">
    <source>
        <dbReference type="Proteomes" id="UP000016646"/>
    </source>
</evidence>
<dbReference type="EC" id="5.4.99.5" evidence="1"/>
<accession>U2L640</accession>
<organism evidence="2 4">
    <name type="scientific">Treponema socranskii subsp. socranskii VPI DR56BR1116 = ATCC 35536</name>
    <dbReference type="NCBI Taxonomy" id="1125725"/>
    <lineage>
        <taxon>Bacteria</taxon>
        <taxon>Pseudomonadati</taxon>
        <taxon>Spirochaetota</taxon>
        <taxon>Spirochaetia</taxon>
        <taxon>Spirochaetales</taxon>
        <taxon>Treponemataceae</taxon>
        <taxon>Treponema</taxon>
    </lineage>
</organism>
<dbReference type="InterPro" id="IPR035959">
    <property type="entry name" value="RutC-like_sf"/>
</dbReference>
<evidence type="ECO:0000313" key="2">
    <source>
        <dbReference type="EMBL" id="ERF60821.1"/>
    </source>
</evidence>
<dbReference type="SUPFAM" id="SSF55298">
    <property type="entry name" value="YjgF-like"/>
    <property type="match status" value="1"/>
</dbReference>
<sequence>MTKRLYGLRGATGAENTAESITKGVCDMCTSLFKLNNIASKDVVSIQFTMTEDLDAKNPASALRCGQNEIDVSACALFCSQEASVRGMAKGMIRVLVTAYMDEGASVRHVYINGAETLRPDLKLYTAAV</sequence>
<keyword evidence="5" id="KW-1185">Reference proteome</keyword>
<dbReference type="GO" id="GO:0004106">
    <property type="term" value="F:chorismate mutase activity"/>
    <property type="evidence" value="ECO:0007669"/>
    <property type="project" value="UniProtKB-EC"/>
</dbReference>
<dbReference type="eggNOG" id="COG4401">
    <property type="taxonomic scope" value="Bacteria"/>
</dbReference>
<dbReference type="AlphaFoldDB" id="U2L640"/>
<dbReference type="PANTHER" id="PTHR21164">
    <property type="entry name" value="CHORISMATE MUTASE"/>
    <property type="match status" value="1"/>
</dbReference>
<protein>
    <recommendedName>
        <fullName evidence="1">chorismate mutase</fullName>
        <ecNumber evidence="1">5.4.99.5</ecNumber>
    </recommendedName>
</protein>
<gene>
    <name evidence="3" type="ORF">HMPREF0860_0539</name>
    <name evidence="2" type="ORF">HMPREF1325_0395</name>
</gene>
<dbReference type="Proteomes" id="UP000016412">
    <property type="component" value="Unassembled WGS sequence"/>
</dbReference>
<dbReference type="OrthoDB" id="9802232at2"/>
<reference evidence="4 5" key="1">
    <citation type="submission" date="2013-08" db="EMBL/GenBank/DDBJ databases">
        <authorList>
            <person name="Durkin A.S."/>
            <person name="Haft D.R."/>
            <person name="McCorrison J."/>
            <person name="Torralba M."/>
            <person name="Gillis M."/>
            <person name="Haft D.H."/>
            <person name="Methe B."/>
            <person name="Sutton G."/>
            <person name="Nelson K.E."/>
        </authorList>
    </citation>
    <scope>NUCLEOTIDE SEQUENCE [LARGE SCALE GENOMIC DNA]</scope>
    <source>
        <strain evidence="3 5">ATCC 35536</strain>
        <strain evidence="2 4">VPI DR56BR1116</strain>
    </source>
</reference>
<dbReference type="GO" id="GO:0008652">
    <property type="term" value="P:amino acid biosynthetic process"/>
    <property type="evidence" value="ECO:0007669"/>
    <property type="project" value="UniProtKB-UniRule"/>
</dbReference>